<keyword evidence="1" id="KW-0472">Membrane</keyword>
<evidence type="ECO:0000256" key="1">
    <source>
        <dbReference type="SAM" id="Phobius"/>
    </source>
</evidence>
<keyword evidence="1" id="KW-1133">Transmembrane helix</keyword>
<organism evidence="2 3">
    <name type="scientific">Aquilegia coerulea</name>
    <name type="common">Rocky mountain columbine</name>
    <dbReference type="NCBI Taxonomy" id="218851"/>
    <lineage>
        <taxon>Eukaryota</taxon>
        <taxon>Viridiplantae</taxon>
        <taxon>Streptophyta</taxon>
        <taxon>Embryophyta</taxon>
        <taxon>Tracheophyta</taxon>
        <taxon>Spermatophyta</taxon>
        <taxon>Magnoliopsida</taxon>
        <taxon>Ranunculales</taxon>
        <taxon>Ranunculaceae</taxon>
        <taxon>Thalictroideae</taxon>
        <taxon>Aquilegia</taxon>
    </lineage>
</organism>
<dbReference type="InParanoid" id="A0A2G5F0Z6"/>
<dbReference type="OrthoDB" id="417037at2759"/>
<evidence type="ECO:0000313" key="3">
    <source>
        <dbReference type="Proteomes" id="UP000230069"/>
    </source>
</evidence>
<keyword evidence="1" id="KW-0812">Transmembrane</keyword>
<name>A0A2G5F0Z6_AQUCA</name>
<dbReference type="AlphaFoldDB" id="A0A2G5F0Z6"/>
<reference evidence="2 3" key="1">
    <citation type="submission" date="2017-09" db="EMBL/GenBank/DDBJ databases">
        <title>WGS assembly of Aquilegia coerulea Goldsmith.</title>
        <authorList>
            <person name="Hodges S."/>
            <person name="Kramer E."/>
            <person name="Nordborg M."/>
            <person name="Tomkins J."/>
            <person name="Borevitz J."/>
            <person name="Derieg N."/>
            <person name="Yan J."/>
            <person name="Mihaltcheva S."/>
            <person name="Hayes R.D."/>
            <person name="Rokhsar D."/>
        </authorList>
    </citation>
    <scope>NUCLEOTIDE SEQUENCE [LARGE SCALE GENOMIC DNA]</scope>
    <source>
        <strain evidence="3">cv. Goldsmith</strain>
    </source>
</reference>
<dbReference type="EMBL" id="KZ305020">
    <property type="protein sequence ID" value="PIA61642.1"/>
    <property type="molecule type" value="Genomic_DNA"/>
</dbReference>
<gene>
    <name evidence="2" type="ORF">AQUCO_00300874v1</name>
</gene>
<keyword evidence="3" id="KW-1185">Reference proteome</keyword>
<dbReference type="Proteomes" id="UP000230069">
    <property type="component" value="Unassembled WGS sequence"/>
</dbReference>
<dbReference type="STRING" id="218851.A0A2G5F0Z6"/>
<protein>
    <submittedName>
        <fullName evidence="2">Uncharacterized protein</fullName>
    </submittedName>
</protein>
<feature type="transmembrane region" description="Helical" evidence="1">
    <location>
        <begin position="59"/>
        <end position="76"/>
    </location>
</feature>
<proteinExistence type="predicted"/>
<accession>A0A2G5F0Z6</accession>
<feature type="transmembrane region" description="Helical" evidence="1">
    <location>
        <begin position="25"/>
        <end position="52"/>
    </location>
</feature>
<evidence type="ECO:0000313" key="2">
    <source>
        <dbReference type="EMBL" id="PIA61642.1"/>
    </source>
</evidence>
<sequence length="78" mass="9549">MYLVTITTEMFYIKHMVTNFGLNTWAFVFLYNIMLSLMMALLFWFVTFFFCFGCTFGQLFRTWHFLCSVFVLRIWVSY</sequence>